<protein>
    <submittedName>
        <fullName evidence="1">Uncharacterized protein</fullName>
    </submittedName>
</protein>
<keyword evidence="2" id="KW-1185">Reference proteome</keyword>
<sequence>MSLATCPHDVLYLIFEEACTLDAGPTARALSLTSRYVSLVVSPFLYRTVAVRGIAQVHRARTHFLTLPAEQHKVRNLLVSDLAAEYMHILPSLPTSPTERSVPDLQLRGKWGSEQAHKFQQEVDALLVLLSPSLRTLACLTRNPWQPFILCRLDSTPFPCLTSLILSQHSRIPLRSYTPISETLCMPQLRRLHLSYNGTGYIDFQVGGVVRLFAHGCPQLAWLRLSDVDFYFGGKDALARMLAEMLSVRMRQRTADENAACVPQGVKGVVLQLVKSMRPSIEEQDARALHAMRDDFAGFLVLDDIRLLRTFEEWREEWLKVARSGYSAWEEPGKPSRAQSIRLRLFYGSLT</sequence>
<dbReference type="EMBL" id="MU273563">
    <property type="protein sequence ID" value="KAI0031937.1"/>
    <property type="molecule type" value="Genomic_DNA"/>
</dbReference>
<reference evidence="1" key="2">
    <citation type="journal article" date="2022" name="New Phytol.">
        <title>Evolutionary transition to the ectomycorrhizal habit in the genomes of a hyperdiverse lineage of mushroom-forming fungi.</title>
        <authorList>
            <person name="Looney B."/>
            <person name="Miyauchi S."/>
            <person name="Morin E."/>
            <person name="Drula E."/>
            <person name="Courty P.E."/>
            <person name="Kohler A."/>
            <person name="Kuo A."/>
            <person name="LaButti K."/>
            <person name="Pangilinan J."/>
            <person name="Lipzen A."/>
            <person name="Riley R."/>
            <person name="Andreopoulos W."/>
            <person name="He G."/>
            <person name="Johnson J."/>
            <person name="Nolan M."/>
            <person name="Tritt A."/>
            <person name="Barry K.W."/>
            <person name="Grigoriev I.V."/>
            <person name="Nagy L.G."/>
            <person name="Hibbett D."/>
            <person name="Henrissat B."/>
            <person name="Matheny P.B."/>
            <person name="Labbe J."/>
            <person name="Martin F.M."/>
        </authorList>
    </citation>
    <scope>NUCLEOTIDE SEQUENCE</scope>
    <source>
        <strain evidence="1">EC-137</strain>
    </source>
</reference>
<proteinExistence type="predicted"/>
<accession>A0ACB8QJV0</accession>
<evidence type="ECO:0000313" key="2">
    <source>
        <dbReference type="Proteomes" id="UP000814128"/>
    </source>
</evidence>
<name>A0ACB8QJV0_9AGAM</name>
<comment type="caution">
    <text evidence="1">The sequence shown here is derived from an EMBL/GenBank/DDBJ whole genome shotgun (WGS) entry which is preliminary data.</text>
</comment>
<dbReference type="Proteomes" id="UP000814128">
    <property type="component" value="Unassembled WGS sequence"/>
</dbReference>
<gene>
    <name evidence="1" type="ORF">K488DRAFT_86375</name>
</gene>
<evidence type="ECO:0000313" key="1">
    <source>
        <dbReference type="EMBL" id="KAI0031937.1"/>
    </source>
</evidence>
<organism evidence="1 2">
    <name type="scientific">Vararia minispora EC-137</name>
    <dbReference type="NCBI Taxonomy" id="1314806"/>
    <lineage>
        <taxon>Eukaryota</taxon>
        <taxon>Fungi</taxon>
        <taxon>Dikarya</taxon>
        <taxon>Basidiomycota</taxon>
        <taxon>Agaricomycotina</taxon>
        <taxon>Agaricomycetes</taxon>
        <taxon>Russulales</taxon>
        <taxon>Lachnocladiaceae</taxon>
        <taxon>Vararia</taxon>
    </lineage>
</organism>
<reference evidence="1" key="1">
    <citation type="submission" date="2021-02" db="EMBL/GenBank/DDBJ databases">
        <authorList>
            <consortium name="DOE Joint Genome Institute"/>
            <person name="Ahrendt S."/>
            <person name="Looney B.P."/>
            <person name="Miyauchi S."/>
            <person name="Morin E."/>
            <person name="Drula E."/>
            <person name="Courty P.E."/>
            <person name="Chicoki N."/>
            <person name="Fauchery L."/>
            <person name="Kohler A."/>
            <person name="Kuo A."/>
            <person name="Labutti K."/>
            <person name="Pangilinan J."/>
            <person name="Lipzen A."/>
            <person name="Riley R."/>
            <person name="Andreopoulos W."/>
            <person name="He G."/>
            <person name="Johnson J."/>
            <person name="Barry K.W."/>
            <person name="Grigoriev I.V."/>
            <person name="Nagy L."/>
            <person name="Hibbett D."/>
            <person name="Henrissat B."/>
            <person name="Matheny P.B."/>
            <person name="Labbe J."/>
            <person name="Martin F."/>
        </authorList>
    </citation>
    <scope>NUCLEOTIDE SEQUENCE</scope>
    <source>
        <strain evidence="1">EC-137</strain>
    </source>
</reference>